<dbReference type="InterPro" id="IPR037198">
    <property type="entry name" value="MutL_C_sf"/>
</dbReference>
<name>A0A8E0VKV8_9TREM</name>
<dbReference type="GO" id="GO:0032300">
    <property type="term" value="C:mismatch repair complex"/>
    <property type="evidence" value="ECO:0007669"/>
    <property type="project" value="InterPro"/>
</dbReference>
<dbReference type="PANTHER" id="PTHR10073:SF47">
    <property type="entry name" value="DNA MISMATCH REPAIR PROTEIN MLH3"/>
    <property type="match status" value="1"/>
</dbReference>
<organism evidence="2 3">
    <name type="scientific">Fasciolopsis buskii</name>
    <dbReference type="NCBI Taxonomy" id="27845"/>
    <lineage>
        <taxon>Eukaryota</taxon>
        <taxon>Metazoa</taxon>
        <taxon>Spiralia</taxon>
        <taxon>Lophotrochozoa</taxon>
        <taxon>Platyhelminthes</taxon>
        <taxon>Trematoda</taxon>
        <taxon>Digenea</taxon>
        <taxon>Plagiorchiida</taxon>
        <taxon>Echinostomata</taxon>
        <taxon>Echinostomatoidea</taxon>
        <taxon>Fasciolidae</taxon>
        <taxon>Fasciolopsis</taxon>
    </lineage>
</organism>
<dbReference type="InterPro" id="IPR042120">
    <property type="entry name" value="MutL_C_dimsub"/>
</dbReference>
<dbReference type="InterPro" id="IPR042121">
    <property type="entry name" value="MutL_C_regsub"/>
</dbReference>
<dbReference type="AlphaFoldDB" id="A0A8E0VKV8"/>
<dbReference type="OrthoDB" id="429932at2759"/>
<dbReference type="InterPro" id="IPR038973">
    <property type="entry name" value="MutL/Mlh/Pms-like"/>
</dbReference>
<comment type="caution">
    <text evidence="2">The sequence shown here is derived from an EMBL/GenBank/DDBJ whole genome shotgun (WGS) entry which is preliminary data.</text>
</comment>
<evidence type="ECO:0000259" key="1">
    <source>
        <dbReference type="SMART" id="SM00853"/>
    </source>
</evidence>
<dbReference type="SMART" id="SM00853">
    <property type="entry name" value="MutL_C"/>
    <property type="match status" value="1"/>
</dbReference>
<dbReference type="GO" id="GO:0006298">
    <property type="term" value="P:mismatch repair"/>
    <property type="evidence" value="ECO:0007669"/>
    <property type="project" value="InterPro"/>
</dbReference>
<dbReference type="Proteomes" id="UP000728185">
    <property type="component" value="Unassembled WGS sequence"/>
</dbReference>
<dbReference type="GO" id="GO:0016887">
    <property type="term" value="F:ATP hydrolysis activity"/>
    <property type="evidence" value="ECO:0007669"/>
    <property type="project" value="InterPro"/>
</dbReference>
<dbReference type="GO" id="GO:0140664">
    <property type="term" value="F:ATP-dependent DNA damage sensor activity"/>
    <property type="evidence" value="ECO:0007669"/>
    <property type="project" value="InterPro"/>
</dbReference>
<sequence length="255" mass="28953">SGSNCVLERTVLDSCCLSNSEVVGQVDDRIIFTASFGTTKDGCSNSLQTNKDGKRDAHRKLLLIAVDQHAAHERVLLEQLETKWDEALLSWSGLCSCRFLQGVPVMQTRIPLKDKQLIKFLQADVVSDISWSRAFGFHYILRIENKPYHANLLLKKVPNLFVSDRCLSTETKNDIVSFMTVLSRYHKHGKEKLFSKLRCIANKFLQLRACQSAIRFGDRLTRKEMTALVKELSKCRLPFQCAHGRPTCSSVAKLY</sequence>
<feature type="domain" description="MutL C-terminal dimerisation" evidence="1">
    <location>
        <begin position="22"/>
        <end position="220"/>
    </location>
</feature>
<dbReference type="PANTHER" id="PTHR10073">
    <property type="entry name" value="DNA MISMATCH REPAIR PROTEIN MLH, PMS, MUTL"/>
    <property type="match status" value="1"/>
</dbReference>
<gene>
    <name evidence="2" type="ORF">FBUS_01997</name>
</gene>
<dbReference type="InterPro" id="IPR014790">
    <property type="entry name" value="MutL_C"/>
</dbReference>
<reference evidence="2" key="1">
    <citation type="submission" date="2019-05" db="EMBL/GenBank/DDBJ databases">
        <title>Annotation for the trematode Fasciolopsis buski.</title>
        <authorList>
            <person name="Choi Y.-J."/>
        </authorList>
    </citation>
    <scope>NUCLEOTIDE SEQUENCE</scope>
    <source>
        <strain evidence="2">HT</strain>
        <tissue evidence="2">Whole worm</tissue>
    </source>
</reference>
<dbReference type="GO" id="GO:0005524">
    <property type="term" value="F:ATP binding"/>
    <property type="evidence" value="ECO:0007669"/>
    <property type="project" value="InterPro"/>
</dbReference>
<evidence type="ECO:0000313" key="2">
    <source>
        <dbReference type="EMBL" id="KAA0194298.1"/>
    </source>
</evidence>
<feature type="non-terminal residue" evidence="2">
    <location>
        <position position="1"/>
    </location>
</feature>
<proteinExistence type="predicted"/>
<protein>
    <submittedName>
        <fullName evidence="2">DNA mismatch repair protein MLH3</fullName>
    </submittedName>
</protein>
<evidence type="ECO:0000313" key="3">
    <source>
        <dbReference type="Proteomes" id="UP000728185"/>
    </source>
</evidence>
<dbReference type="Gene3D" id="3.30.1540.20">
    <property type="entry name" value="MutL, C-terminal domain, dimerisation subdomain"/>
    <property type="match status" value="2"/>
</dbReference>
<accession>A0A8E0VKV8</accession>
<keyword evidence="3" id="KW-1185">Reference proteome</keyword>
<dbReference type="Gene3D" id="3.30.1370.100">
    <property type="entry name" value="MutL, C-terminal domain, regulatory subdomain"/>
    <property type="match status" value="1"/>
</dbReference>
<dbReference type="SUPFAM" id="SSF118116">
    <property type="entry name" value="DNA mismatch repair protein MutL"/>
    <property type="match status" value="1"/>
</dbReference>
<dbReference type="EMBL" id="LUCM01004467">
    <property type="protein sequence ID" value="KAA0194298.1"/>
    <property type="molecule type" value="Genomic_DNA"/>
</dbReference>